<evidence type="ECO:0000313" key="1">
    <source>
        <dbReference type="EMBL" id="KOB89614.1"/>
    </source>
</evidence>
<gene>
    <name evidence="1" type="ORF">PFDG_05164</name>
</gene>
<reference evidence="2" key="1">
    <citation type="submission" date="2006-09" db="EMBL/GenBank/DDBJ databases">
        <title>Annotation of Plasmodium falciparum Dd2.</title>
        <authorList>
            <consortium name="The Broad Institute Genome Sequencing Platform"/>
            <person name="Volkman S.K."/>
            <person name="Neafsey D.E."/>
            <person name="Dash A.P."/>
            <person name="Chitnis C.E."/>
            <person name="Hartl D.L."/>
            <person name="Young S.K."/>
            <person name="Zeng Q."/>
            <person name="Koehrsen M."/>
            <person name="Alvarado L."/>
            <person name="Berlin A."/>
            <person name="Borenstein D."/>
            <person name="Chapman S.B."/>
            <person name="Chen Z."/>
            <person name="Engels R."/>
            <person name="Freedman E."/>
            <person name="Gellesch M."/>
            <person name="Goldberg J."/>
            <person name="Griggs A."/>
            <person name="Gujja S."/>
            <person name="Heilman E.R."/>
            <person name="Heiman D.I."/>
            <person name="Howarth C."/>
            <person name="Jen D."/>
            <person name="Larson L."/>
            <person name="Mehta T."/>
            <person name="Neiman D."/>
            <person name="Park D."/>
            <person name="Pearson M."/>
            <person name="Roberts A."/>
            <person name="Saif S."/>
            <person name="Shea T."/>
            <person name="Shenoy N."/>
            <person name="Sisk P."/>
            <person name="Stolte C."/>
            <person name="Sykes S."/>
            <person name="Walk T."/>
            <person name="White J."/>
            <person name="Yandava C."/>
            <person name="Haas B."/>
            <person name="Henn M.R."/>
            <person name="Nusbaum C."/>
            <person name="Birren B."/>
        </authorList>
    </citation>
    <scope>NUCLEOTIDE SEQUENCE [LARGE SCALE GENOMIC DNA]</scope>
</reference>
<dbReference type="KEGG" id="pfd:PFDG_05164"/>
<organism evidence="1 2">
    <name type="scientific">Plasmodium falciparum (isolate Dd2)</name>
    <dbReference type="NCBI Taxonomy" id="57267"/>
    <lineage>
        <taxon>Eukaryota</taxon>
        <taxon>Sar</taxon>
        <taxon>Alveolata</taxon>
        <taxon>Apicomplexa</taxon>
        <taxon>Aconoidasida</taxon>
        <taxon>Haemosporida</taxon>
        <taxon>Plasmodiidae</taxon>
        <taxon>Plasmodium</taxon>
        <taxon>Plasmodium (Laverania)</taxon>
    </lineage>
</organism>
<feature type="non-terminal residue" evidence="1">
    <location>
        <position position="146"/>
    </location>
</feature>
<sequence length="146" mass="17242">MLILLYHIKCESTICLDLEINQDELKKEKIRQGSFPINVVEVKCSLPHTNTYTRTYNSSISNNQKATEVVCRISLSHSIYNITRDKVYISGIHSLERRHDMSYIVEIFNEIENNLLDKKKEGRIPYIEIGMKDIGYYIHFFFDEFK</sequence>
<dbReference type="Proteomes" id="UP000054282">
    <property type="component" value="Unassembled WGS sequence"/>
</dbReference>
<dbReference type="OrthoDB" id="5538672at2759"/>
<accession>A0A0L7M9R7</accession>
<proteinExistence type="predicted"/>
<name>A0A0L7M9R7_PLAF4</name>
<dbReference type="EMBL" id="GG702773">
    <property type="protein sequence ID" value="KOB89614.1"/>
    <property type="molecule type" value="Genomic_DNA"/>
</dbReference>
<protein>
    <submittedName>
        <fullName evidence="1">Uncharacterized protein</fullName>
    </submittedName>
</protein>
<dbReference type="AlphaFoldDB" id="A0A0L7M9R7"/>
<reference evidence="2" key="2">
    <citation type="submission" date="2006-09" db="EMBL/GenBank/DDBJ databases">
        <title>The genome sequence of Plasmodium falciparum Dd2.</title>
        <authorList>
            <consortium name="The Broad Institute Genome Sequencing Platform"/>
            <person name="Birren B."/>
            <person name="Lander E."/>
            <person name="Galagan J."/>
            <person name="Nusbaum C."/>
            <person name="Devon K."/>
            <person name="Henn M."/>
            <person name="Jaffe D."/>
            <person name="Butler J."/>
            <person name="Alvarez P."/>
            <person name="Gnerre S."/>
            <person name="Grabherr M."/>
            <person name="Kleber M."/>
            <person name="Mauceli E."/>
            <person name="Brockman W."/>
            <person name="MacCallum I.A."/>
            <person name="Rounsley S."/>
            <person name="Young S."/>
            <person name="LaButti K."/>
            <person name="Pushparaj V."/>
            <person name="DeCaprio D."/>
            <person name="Crawford M."/>
            <person name="Koehrsen M."/>
            <person name="Engels R."/>
            <person name="Montgomery P."/>
            <person name="Pearson M."/>
            <person name="Howarth C."/>
            <person name="Larson L."/>
            <person name="Luoma S."/>
            <person name="White J."/>
            <person name="Kodira C."/>
            <person name="Zeng Q."/>
            <person name="O'Leary S."/>
            <person name="Yandava C."/>
            <person name="Alvarado L."/>
            <person name="Wirth D."/>
            <person name="Volkman S."/>
            <person name="Hartl D."/>
        </authorList>
    </citation>
    <scope>NUCLEOTIDE SEQUENCE [LARGE SCALE GENOMIC DNA]</scope>
</reference>
<evidence type="ECO:0000313" key="2">
    <source>
        <dbReference type="Proteomes" id="UP000054282"/>
    </source>
</evidence>